<dbReference type="GeneID" id="100367757"/>
<dbReference type="InterPro" id="IPR011029">
    <property type="entry name" value="DEATH-like_dom_sf"/>
</dbReference>
<dbReference type="PANTHER" id="PTHR13265:SF0">
    <property type="entry name" value="HPR1"/>
    <property type="match status" value="1"/>
</dbReference>
<evidence type="ECO:0000256" key="1">
    <source>
        <dbReference type="SAM" id="MobiDB-lite"/>
    </source>
</evidence>
<dbReference type="PROSITE" id="PS50017">
    <property type="entry name" value="DEATH_DOMAIN"/>
    <property type="match status" value="1"/>
</dbReference>
<evidence type="ECO:0000313" key="4">
    <source>
        <dbReference type="RefSeq" id="XP_006812279.1"/>
    </source>
</evidence>
<dbReference type="Gene3D" id="1.10.533.10">
    <property type="entry name" value="Death Domain, Fas"/>
    <property type="match status" value="1"/>
</dbReference>
<dbReference type="InterPro" id="IPR000488">
    <property type="entry name" value="Death_dom"/>
</dbReference>
<dbReference type="SMART" id="SM00005">
    <property type="entry name" value="DEATH"/>
    <property type="match status" value="1"/>
</dbReference>
<evidence type="ECO:0000313" key="3">
    <source>
        <dbReference type="Proteomes" id="UP000694865"/>
    </source>
</evidence>
<sequence length="625" mass="72040">MAASTIDFDAARERISQCIKVSLSSNSFDLIDAQYGNIAGSEGEKKMVFDQSLRDVLKDLILQEKGPKAYIVMIELAISSVYKGFCTPSTPFILLADISEVVTLEVCDDIFKFVETRVETWQEPIFYNAGKNYLLRVCNDLLRRLSQPQCTVFCGRIQLFLARLFPLIERSGLNLMSQFNLDNVTVYNTKDVEGSLKHDEKDESMDYEEGEMGDSMSGTPIDYNLYRKFWSLQDYFRYPVQCYNKEAWRRFGQHSNEVLSAFHSLKLDEVHASKKKLEQMKKDGHRYFAKYLTSEKLFDLQLSDSNFRRYVLLQFLILFQYLNAPVKFKSKNKLWYGISYHRNRHILSREENWNTWKNEGCPPFVKEKEDDSEKQVKLPRSRKRSIGEDMKTAGPNKKIDLGSPELTRLWNINPNNFQACQDERRQFVPGVDELFSEAIDQADPAAQIEDEYKLINNSNYAWRALRLLAKKSPHFFQPSTQPCKSIPLYLENMITKLAKEMPAPAEEIKTEDENAETDEFLKTSDDVETPDQSSILTLDQLESVANKLGDNWKTLANELNMSDDEISALQTEHPEVKVQAKEMLLTWQMKEGNSAVKHVLLSALQESGLKDIVESVFPDNEPGDT</sequence>
<reference evidence="4" key="1">
    <citation type="submission" date="2025-08" db="UniProtKB">
        <authorList>
            <consortium name="RefSeq"/>
        </authorList>
    </citation>
    <scope>IDENTIFICATION</scope>
    <source>
        <tissue evidence="4">Testes</tissue>
    </source>
</reference>
<organism evidence="3 4">
    <name type="scientific">Saccoglossus kowalevskii</name>
    <name type="common">Acorn worm</name>
    <dbReference type="NCBI Taxonomy" id="10224"/>
    <lineage>
        <taxon>Eukaryota</taxon>
        <taxon>Metazoa</taxon>
        <taxon>Hemichordata</taxon>
        <taxon>Enteropneusta</taxon>
        <taxon>Harrimaniidae</taxon>
        <taxon>Saccoglossus</taxon>
    </lineage>
</organism>
<accession>A0ABM0LWY8</accession>
<protein>
    <submittedName>
        <fullName evidence="4">THO complex subunit 1-like</fullName>
    </submittedName>
</protein>
<dbReference type="Pfam" id="PF00531">
    <property type="entry name" value="Death"/>
    <property type="match status" value="1"/>
</dbReference>
<keyword evidence="3" id="KW-1185">Reference proteome</keyword>
<dbReference type="RefSeq" id="XP_006812279.1">
    <property type="nucleotide sequence ID" value="XM_006812216.1"/>
</dbReference>
<gene>
    <name evidence="4" type="primary">LOC100367757</name>
</gene>
<dbReference type="PANTHER" id="PTHR13265">
    <property type="entry name" value="THO COMPLEX SUBUNIT 1"/>
    <property type="match status" value="1"/>
</dbReference>
<dbReference type="InterPro" id="IPR021861">
    <property type="entry name" value="THO_THOC1"/>
</dbReference>
<name>A0ABM0LWY8_SACKO</name>
<proteinExistence type="predicted"/>
<evidence type="ECO:0000259" key="2">
    <source>
        <dbReference type="PROSITE" id="PS50017"/>
    </source>
</evidence>
<dbReference type="SUPFAM" id="SSF47986">
    <property type="entry name" value="DEATH domain"/>
    <property type="match status" value="1"/>
</dbReference>
<dbReference type="Proteomes" id="UP000694865">
    <property type="component" value="Unplaced"/>
</dbReference>
<dbReference type="Pfam" id="PF11957">
    <property type="entry name" value="efThoc1"/>
    <property type="match status" value="2"/>
</dbReference>
<feature type="domain" description="Death" evidence="2">
    <location>
        <begin position="537"/>
        <end position="620"/>
    </location>
</feature>
<feature type="region of interest" description="Disordered" evidence="1">
    <location>
        <begin position="364"/>
        <end position="398"/>
    </location>
</feature>
<feature type="compositionally biased region" description="Basic and acidic residues" evidence="1">
    <location>
        <begin position="365"/>
        <end position="376"/>
    </location>
</feature>